<accession>A0A7G8Q927</accession>
<dbReference type="EMBL" id="CP060412">
    <property type="protein sequence ID" value="QNK03285.1"/>
    <property type="molecule type" value="Genomic_DNA"/>
</dbReference>
<sequence length="342" mass="36220">MARSGRTAVPLTASTAPRRLVWLGLLALLLLALVPRQGHAQGCYVSGAFGMNFGAVGTHGGSSSSSVQVVCQPDYATSRTLYYHLCLYMGPGSQSGGQTTRRMTNYNGWYLDYDLFADPAHTQRIGDIGSSPVYQLHGAVPPGSPMTLNAFIYGLVYPNQPVAASPPNYQETSIPGTVHFSFRYDSPSPTPSPDCMSDVGASGTGATSFNTSVVEASFENACSVSATDLDFGQVLPTQAINAVSTVRVQCPANTAWKVGLDNGLNYNAGLRRMSGSGSTITYELYRDATRTQEWGNTDGSMNTGTTDNTGSAVNLTVYGKVSAQPDTPAGQYSDTVVVTLYY</sequence>
<reference evidence="2 3" key="1">
    <citation type="submission" date="2020-08" db="EMBL/GenBank/DDBJ databases">
        <title>Dyella sp. G9 isolated from forest soil.</title>
        <authorList>
            <person name="Fu J."/>
            <person name="Qiu L."/>
        </authorList>
    </citation>
    <scope>NUCLEOTIDE SEQUENCE [LARGE SCALE GENOMIC DNA]</scope>
    <source>
        <strain evidence="2 3">G9</strain>
    </source>
</reference>
<dbReference type="PANTHER" id="PTHR37089:SF4">
    <property type="entry name" value="EXPORTED PROTEIN"/>
    <property type="match status" value="1"/>
</dbReference>
<dbReference type="KEGG" id="dtl:H8F01_09360"/>
<feature type="domain" description="Spore coat protein U/FanG" evidence="1">
    <location>
        <begin position="40"/>
        <end position="171"/>
    </location>
</feature>
<dbReference type="Proteomes" id="UP000515873">
    <property type="component" value="Chromosome"/>
</dbReference>
<proteinExistence type="predicted"/>
<dbReference type="SMART" id="SM00972">
    <property type="entry name" value="SCPU"/>
    <property type="match status" value="2"/>
</dbReference>
<dbReference type="InterPro" id="IPR007893">
    <property type="entry name" value="Spore_coat_U/FanG"/>
</dbReference>
<feature type="domain" description="Spore coat protein U/FanG" evidence="1">
    <location>
        <begin position="211"/>
        <end position="339"/>
    </location>
</feature>
<evidence type="ECO:0000313" key="2">
    <source>
        <dbReference type="EMBL" id="QNK03285.1"/>
    </source>
</evidence>
<keyword evidence="2" id="KW-0946">Virion</keyword>
<dbReference type="PANTHER" id="PTHR37089">
    <property type="entry name" value="PROTEIN U-RELATED"/>
    <property type="match status" value="1"/>
</dbReference>
<organism evidence="2 3">
    <name type="scientific">Dyella telluris</name>
    <dbReference type="NCBI Taxonomy" id="2763498"/>
    <lineage>
        <taxon>Bacteria</taxon>
        <taxon>Pseudomonadati</taxon>
        <taxon>Pseudomonadota</taxon>
        <taxon>Gammaproteobacteria</taxon>
        <taxon>Lysobacterales</taxon>
        <taxon>Rhodanobacteraceae</taxon>
        <taxon>Dyella</taxon>
    </lineage>
</organism>
<dbReference type="Pfam" id="PF05229">
    <property type="entry name" value="SCPU"/>
    <property type="match status" value="2"/>
</dbReference>
<evidence type="ECO:0000313" key="3">
    <source>
        <dbReference type="Proteomes" id="UP000515873"/>
    </source>
</evidence>
<keyword evidence="3" id="KW-1185">Reference proteome</keyword>
<gene>
    <name evidence="2" type="ORF">H8F01_09360</name>
</gene>
<evidence type="ECO:0000259" key="1">
    <source>
        <dbReference type="Pfam" id="PF05229"/>
    </source>
</evidence>
<dbReference type="AlphaFoldDB" id="A0A7G8Q927"/>
<name>A0A7G8Q927_9GAMM</name>
<dbReference type="InterPro" id="IPR053167">
    <property type="entry name" value="Spore_coat_component"/>
</dbReference>
<protein>
    <submittedName>
        <fullName evidence="2">Spore coat protein U domain-containing protein</fullName>
    </submittedName>
</protein>
<keyword evidence="2" id="KW-0167">Capsid protein</keyword>